<dbReference type="Pfam" id="PF05057">
    <property type="entry name" value="DUF676"/>
    <property type="match status" value="1"/>
</dbReference>
<feature type="compositionally biased region" description="Polar residues" evidence="1">
    <location>
        <begin position="1"/>
        <end position="10"/>
    </location>
</feature>
<reference evidence="3" key="1">
    <citation type="submission" date="2015-07" db="EMBL/GenBank/DDBJ databases">
        <title>Transcriptome Assembly of Anthurium amnicola.</title>
        <authorList>
            <person name="Suzuki J."/>
        </authorList>
    </citation>
    <scope>NUCLEOTIDE SEQUENCE</scope>
</reference>
<dbReference type="PANTHER" id="PTHR12482">
    <property type="entry name" value="LIPASE ROG1-RELATED-RELATED"/>
    <property type="match status" value="1"/>
</dbReference>
<organism evidence="3">
    <name type="scientific">Anthurium amnicola</name>
    <dbReference type="NCBI Taxonomy" id="1678845"/>
    <lineage>
        <taxon>Eukaryota</taxon>
        <taxon>Viridiplantae</taxon>
        <taxon>Streptophyta</taxon>
        <taxon>Embryophyta</taxon>
        <taxon>Tracheophyta</taxon>
        <taxon>Spermatophyta</taxon>
        <taxon>Magnoliopsida</taxon>
        <taxon>Liliopsida</taxon>
        <taxon>Araceae</taxon>
        <taxon>Pothoideae</taxon>
        <taxon>Potheae</taxon>
        <taxon>Anthurium</taxon>
    </lineage>
</organism>
<dbReference type="PANTHER" id="PTHR12482:SF41">
    <property type="entry name" value="ALPHA_BETA-HYDROLASES SUPERFAMILY PROTEIN"/>
    <property type="match status" value="1"/>
</dbReference>
<protein>
    <submittedName>
        <fullName evidence="3">Putative lipase YOR059C</fullName>
    </submittedName>
</protein>
<accession>A0A1D1YD54</accession>
<feature type="domain" description="DUF676" evidence="2">
    <location>
        <begin position="87"/>
        <end position="315"/>
    </location>
</feature>
<gene>
    <name evidence="3" type="primary">YOR059C_1</name>
    <name evidence="3" type="ORF">g.83075</name>
</gene>
<dbReference type="EMBL" id="GDJX01015370">
    <property type="protein sequence ID" value="JAT52566.1"/>
    <property type="molecule type" value="Transcribed_RNA"/>
</dbReference>
<dbReference type="Gene3D" id="3.40.50.1820">
    <property type="entry name" value="alpha/beta hydrolase"/>
    <property type="match status" value="1"/>
</dbReference>
<dbReference type="AlphaFoldDB" id="A0A1D1YD54"/>
<evidence type="ECO:0000313" key="3">
    <source>
        <dbReference type="EMBL" id="JAT52566.1"/>
    </source>
</evidence>
<dbReference type="InterPro" id="IPR029058">
    <property type="entry name" value="AB_hydrolase_fold"/>
</dbReference>
<evidence type="ECO:0000259" key="2">
    <source>
        <dbReference type="Pfam" id="PF05057"/>
    </source>
</evidence>
<name>A0A1D1YD54_9ARAE</name>
<dbReference type="InterPro" id="IPR007751">
    <property type="entry name" value="DUF676_lipase-like"/>
</dbReference>
<evidence type="ECO:0000256" key="1">
    <source>
        <dbReference type="SAM" id="MobiDB-lite"/>
    </source>
</evidence>
<feature type="region of interest" description="Disordered" evidence="1">
    <location>
        <begin position="1"/>
        <end position="45"/>
    </location>
</feature>
<proteinExistence type="predicted"/>
<dbReference type="InterPro" id="IPR044294">
    <property type="entry name" value="Lipase-like"/>
</dbReference>
<sequence length="423" mass="47478">MGSSPNASGSSRRRAVTAAGEDPAPAGGGKEEELGREKKSRKKGSPSYYIRRRLGCVGDGAAGDERGTAGRGGAHLYQAAQEGGRIPTHLVIMVNGIIGSAGDWRFAAKHFVKKLPEDVIVHRSECNSNLLTLHGVDIMGERLAKEVLSFVKRRPELRKISFVGHSLGGLIARYAIARLYEPGLPQEAFEANGNRKDHDAGVKHLEERSMGKIAGLEPMNFITFATPHLGARWHRQMPFLCGFQLLERMASRGSWILRRTGKHLFLNDKDEDKPPLLLRMIKDSEDLLFISALRSFRRRVAYSNACSDHVVGWATSSIRRQHELPKREVFTRNKKYPHIVHVESPKAVTVEQDLPLDINTKTLDMQEAMINGLNKVTWERVDVSFRKSKQRLFAHTTIQVKTYWMNSDGADVIFHMIDNFLLL</sequence>
<dbReference type="SUPFAM" id="SSF53474">
    <property type="entry name" value="alpha/beta-Hydrolases"/>
    <property type="match status" value="1"/>
</dbReference>